<protein>
    <submittedName>
        <fullName evidence="2">Uncharacterized protein</fullName>
    </submittedName>
</protein>
<reference evidence="2" key="1">
    <citation type="submission" date="2020-05" db="EMBL/GenBank/DDBJ databases">
        <title>WGS assembly of Panicum virgatum.</title>
        <authorList>
            <person name="Lovell J.T."/>
            <person name="Jenkins J."/>
            <person name="Shu S."/>
            <person name="Juenger T.E."/>
            <person name="Schmutz J."/>
        </authorList>
    </citation>
    <scope>NUCLEOTIDE SEQUENCE</scope>
    <source>
        <strain evidence="2">AP13</strain>
    </source>
</reference>
<accession>A0A8T0V300</accession>
<comment type="caution">
    <text evidence="2">The sequence shown here is derived from an EMBL/GenBank/DDBJ whole genome shotgun (WGS) entry which is preliminary data.</text>
</comment>
<dbReference type="Proteomes" id="UP000823388">
    <property type="component" value="Chromosome 3K"/>
</dbReference>
<organism evidence="2 3">
    <name type="scientific">Panicum virgatum</name>
    <name type="common">Blackwell switchgrass</name>
    <dbReference type="NCBI Taxonomy" id="38727"/>
    <lineage>
        <taxon>Eukaryota</taxon>
        <taxon>Viridiplantae</taxon>
        <taxon>Streptophyta</taxon>
        <taxon>Embryophyta</taxon>
        <taxon>Tracheophyta</taxon>
        <taxon>Spermatophyta</taxon>
        <taxon>Magnoliopsida</taxon>
        <taxon>Liliopsida</taxon>
        <taxon>Poales</taxon>
        <taxon>Poaceae</taxon>
        <taxon>PACMAD clade</taxon>
        <taxon>Panicoideae</taxon>
        <taxon>Panicodae</taxon>
        <taxon>Paniceae</taxon>
        <taxon>Panicinae</taxon>
        <taxon>Panicum</taxon>
        <taxon>Panicum sect. Hiantes</taxon>
    </lineage>
</organism>
<keyword evidence="3" id="KW-1185">Reference proteome</keyword>
<sequence>MQKWSPPGTRHSTCLKPHPSPRVPLAASARAAYLITQMRSLSVELHRWRQGGDTSSHNGDLARASNLKRGTTAGLFKSREKMR</sequence>
<gene>
    <name evidence="2" type="ORF">PVAP13_3KG264749</name>
</gene>
<evidence type="ECO:0000256" key="1">
    <source>
        <dbReference type="SAM" id="MobiDB-lite"/>
    </source>
</evidence>
<evidence type="ECO:0000313" key="3">
    <source>
        <dbReference type="Proteomes" id="UP000823388"/>
    </source>
</evidence>
<proteinExistence type="predicted"/>
<dbReference type="EMBL" id="CM029041">
    <property type="protein sequence ID" value="KAG2627866.1"/>
    <property type="molecule type" value="Genomic_DNA"/>
</dbReference>
<feature type="region of interest" description="Disordered" evidence="1">
    <location>
        <begin position="48"/>
        <end position="83"/>
    </location>
</feature>
<name>A0A8T0V300_PANVG</name>
<evidence type="ECO:0000313" key="2">
    <source>
        <dbReference type="EMBL" id="KAG2627866.1"/>
    </source>
</evidence>
<dbReference type="AlphaFoldDB" id="A0A8T0V300"/>
<feature type="region of interest" description="Disordered" evidence="1">
    <location>
        <begin position="1"/>
        <end position="22"/>
    </location>
</feature>